<keyword evidence="1" id="KW-0732">Signal</keyword>
<dbReference type="AlphaFoldDB" id="A0A8S9YX17"/>
<feature type="chain" id="PRO_5035857954" evidence="1">
    <location>
        <begin position="25"/>
        <end position="144"/>
    </location>
</feature>
<evidence type="ECO:0000313" key="2">
    <source>
        <dbReference type="EMBL" id="KAF7259152.1"/>
    </source>
</evidence>
<keyword evidence="3" id="KW-1185">Reference proteome</keyword>
<organism evidence="2 3">
    <name type="scientific">Paragonimus skrjabini miyazakii</name>
    <dbReference type="NCBI Taxonomy" id="59628"/>
    <lineage>
        <taxon>Eukaryota</taxon>
        <taxon>Metazoa</taxon>
        <taxon>Spiralia</taxon>
        <taxon>Lophotrochozoa</taxon>
        <taxon>Platyhelminthes</taxon>
        <taxon>Trematoda</taxon>
        <taxon>Digenea</taxon>
        <taxon>Plagiorchiida</taxon>
        <taxon>Troglotremata</taxon>
        <taxon>Troglotrematidae</taxon>
        <taxon>Paragonimus</taxon>
    </lineage>
</organism>
<accession>A0A8S9YX17</accession>
<name>A0A8S9YX17_9TREM</name>
<gene>
    <name evidence="2" type="ORF">EG68_03447</name>
</gene>
<evidence type="ECO:0000256" key="1">
    <source>
        <dbReference type="SAM" id="SignalP"/>
    </source>
</evidence>
<dbReference type="EMBL" id="JTDE01001338">
    <property type="protein sequence ID" value="KAF7259152.1"/>
    <property type="molecule type" value="Genomic_DNA"/>
</dbReference>
<feature type="signal peptide" evidence="1">
    <location>
        <begin position="1"/>
        <end position="24"/>
    </location>
</feature>
<reference evidence="2" key="1">
    <citation type="submission" date="2019-07" db="EMBL/GenBank/DDBJ databases">
        <title>Annotation for the trematode Paragonimus miyazaki's.</title>
        <authorList>
            <person name="Choi Y.-J."/>
        </authorList>
    </citation>
    <scope>NUCLEOTIDE SEQUENCE</scope>
    <source>
        <strain evidence="2">Japan</strain>
    </source>
</reference>
<comment type="caution">
    <text evidence="2">The sequence shown here is derived from an EMBL/GenBank/DDBJ whole genome shotgun (WGS) entry which is preliminary data.</text>
</comment>
<dbReference type="OrthoDB" id="6299196at2759"/>
<sequence length="144" mass="16501">MVDMFRLLTICLVSLSYRIPCAISTVSGPDSAITIDQCRPPQSCSIRNNSTIWVQFYFRSTVHSVDTTSFTVCHKVIGPQQYHELCTQDFTVQRVNHTNFIHHIGMSLHVDFPSAFLGRWYTQLFNSTESLWFSSYLAINVITN</sequence>
<dbReference type="Proteomes" id="UP000822476">
    <property type="component" value="Unassembled WGS sequence"/>
</dbReference>
<proteinExistence type="predicted"/>
<evidence type="ECO:0000313" key="3">
    <source>
        <dbReference type="Proteomes" id="UP000822476"/>
    </source>
</evidence>
<protein>
    <submittedName>
        <fullName evidence="2">Uncharacterized protein</fullName>
    </submittedName>
</protein>